<evidence type="ECO:0000313" key="9">
    <source>
        <dbReference type="EMBL" id="MEF7612322.1"/>
    </source>
</evidence>
<evidence type="ECO:0000256" key="4">
    <source>
        <dbReference type="ARBA" id="ARBA00022475"/>
    </source>
</evidence>
<keyword evidence="10" id="KW-1185">Reference proteome</keyword>
<evidence type="ECO:0000256" key="1">
    <source>
        <dbReference type="ARBA" id="ARBA00004651"/>
    </source>
</evidence>
<feature type="transmembrane region" description="Helical" evidence="8">
    <location>
        <begin position="59"/>
        <end position="80"/>
    </location>
</feature>
<evidence type="ECO:0000256" key="3">
    <source>
        <dbReference type="ARBA" id="ARBA00022448"/>
    </source>
</evidence>
<dbReference type="EMBL" id="JAZIBG010000001">
    <property type="protein sequence ID" value="MEF7612322.1"/>
    <property type="molecule type" value="Genomic_DNA"/>
</dbReference>
<proteinExistence type="inferred from homology"/>
<dbReference type="Gene3D" id="1.20.1530.20">
    <property type="match status" value="1"/>
</dbReference>
<evidence type="ECO:0000256" key="2">
    <source>
        <dbReference type="ARBA" id="ARBA00010145"/>
    </source>
</evidence>
<feature type="transmembrane region" description="Helical" evidence="8">
    <location>
        <begin position="215"/>
        <end position="237"/>
    </location>
</feature>
<keyword evidence="5 8" id="KW-0812">Transmembrane</keyword>
<comment type="subcellular location">
    <subcellularLocation>
        <location evidence="1">Cell membrane</location>
        <topology evidence="1">Multi-pass membrane protein</topology>
    </subcellularLocation>
</comment>
<evidence type="ECO:0000313" key="10">
    <source>
        <dbReference type="Proteomes" id="UP001336250"/>
    </source>
</evidence>
<dbReference type="Pfam" id="PF03547">
    <property type="entry name" value="Mem_trans"/>
    <property type="match status" value="1"/>
</dbReference>
<dbReference type="Proteomes" id="UP001336250">
    <property type="component" value="Unassembled WGS sequence"/>
</dbReference>
<dbReference type="GO" id="GO:0055085">
    <property type="term" value="P:transmembrane transport"/>
    <property type="evidence" value="ECO:0007669"/>
    <property type="project" value="InterPro"/>
</dbReference>
<keyword evidence="7 8" id="KW-0472">Membrane</keyword>
<dbReference type="RefSeq" id="WP_332287217.1">
    <property type="nucleotide sequence ID" value="NZ_JAZIBG010000001.1"/>
</dbReference>
<accession>A0AAW9Q6M5</accession>
<keyword evidence="6 8" id="KW-1133">Transmembrane helix</keyword>
<sequence length="304" mass="31621">MQTAFLLLPDFLLIVVGFFVCRYTPLDRSVWDGAERLVYYLLFPVLLFNSIVRNPLQPGALATLGVAGLAVVGTGILLSLSLARWPGVDARIHASGAQVAFRFNSYIALALAERIGGAPGLAAVALLVAVAVPACNIAAVWPLARHGGHGFLRELVRNPLIVSTLAGLAASLIGVRFPEAVGTTLNRIGLAALPIGLMAVGAGLRFGALRDAPRLAAALLAIRHLALPLLTVVFIRWTDLPPVQQLVVVAFSALPTASSCYVLAARLGGHASFVAGLVTVSTLLGMLSVPLALAAFAALGPPLR</sequence>
<protein>
    <submittedName>
        <fullName evidence="9">AEC family transporter</fullName>
    </submittedName>
</protein>
<evidence type="ECO:0000256" key="8">
    <source>
        <dbReference type="SAM" id="Phobius"/>
    </source>
</evidence>
<dbReference type="PANTHER" id="PTHR36838:SF4">
    <property type="entry name" value="AUXIN EFFLUX CARRIER FAMILY PROTEIN"/>
    <property type="match status" value="1"/>
</dbReference>
<feature type="transmembrane region" description="Helical" evidence="8">
    <location>
        <begin position="155"/>
        <end position="175"/>
    </location>
</feature>
<feature type="transmembrane region" description="Helical" evidence="8">
    <location>
        <begin position="6"/>
        <end position="25"/>
    </location>
</feature>
<evidence type="ECO:0000256" key="7">
    <source>
        <dbReference type="ARBA" id="ARBA00023136"/>
    </source>
</evidence>
<comment type="caution">
    <text evidence="9">The sequence shown here is derived from an EMBL/GenBank/DDBJ whole genome shotgun (WGS) entry which is preliminary data.</text>
</comment>
<keyword evidence="3" id="KW-0813">Transport</keyword>
<dbReference type="InterPro" id="IPR038770">
    <property type="entry name" value="Na+/solute_symporter_sf"/>
</dbReference>
<evidence type="ECO:0000256" key="5">
    <source>
        <dbReference type="ARBA" id="ARBA00022692"/>
    </source>
</evidence>
<name>A0AAW9Q6M5_9BURK</name>
<dbReference type="PANTHER" id="PTHR36838">
    <property type="entry name" value="AUXIN EFFLUX CARRIER FAMILY PROTEIN"/>
    <property type="match status" value="1"/>
</dbReference>
<gene>
    <name evidence="9" type="ORF">V4F39_00275</name>
</gene>
<feature type="transmembrane region" description="Helical" evidence="8">
    <location>
        <begin position="37"/>
        <end position="53"/>
    </location>
</feature>
<dbReference type="AlphaFoldDB" id="A0AAW9Q6M5"/>
<dbReference type="InterPro" id="IPR004776">
    <property type="entry name" value="Mem_transp_PIN-like"/>
</dbReference>
<feature type="transmembrane region" description="Helical" evidence="8">
    <location>
        <begin position="187"/>
        <end position="208"/>
    </location>
</feature>
<feature type="transmembrane region" description="Helical" evidence="8">
    <location>
        <begin position="243"/>
        <end position="264"/>
    </location>
</feature>
<evidence type="ECO:0000256" key="6">
    <source>
        <dbReference type="ARBA" id="ARBA00022989"/>
    </source>
</evidence>
<dbReference type="GO" id="GO:0005886">
    <property type="term" value="C:plasma membrane"/>
    <property type="evidence" value="ECO:0007669"/>
    <property type="project" value="UniProtKB-SubCell"/>
</dbReference>
<organism evidence="9 10">
    <name type="scientific">Aquincola agrisoli</name>
    <dbReference type="NCBI Taxonomy" id="3119538"/>
    <lineage>
        <taxon>Bacteria</taxon>
        <taxon>Pseudomonadati</taxon>
        <taxon>Pseudomonadota</taxon>
        <taxon>Betaproteobacteria</taxon>
        <taxon>Burkholderiales</taxon>
        <taxon>Sphaerotilaceae</taxon>
        <taxon>Aquincola</taxon>
    </lineage>
</organism>
<reference evidence="9 10" key="1">
    <citation type="submission" date="2024-02" db="EMBL/GenBank/DDBJ databases">
        <title>Genome sequence of Aquincola sp. MAHUQ-54.</title>
        <authorList>
            <person name="Huq M.A."/>
        </authorList>
    </citation>
    <scope>NUCLEOTIDE SEQUENCE [LARGE SCALE GENOMIC DNA]</scope>
    <source>
        <strain evidence="9 10">MAHUQ-54</strain>
    </source>
</reference>
<keyword evidence="4" id="KW-1003">Cell membrane</keyword>
<feature type="transmembrane region" description="Helical" evidence="8">
    <location>
        <begin position="118"/>
        <end position="143"/>
    </location>
</feature>
<comment type="similarity">
    <text evidence="2">Belongs to the auxin efflux carrier (TC 2.A.69) family.</text>
</comment>
<feature type="transmembrane region" description="Helical" evidence="8">
    <location>
        <begin position="271"/>
        <end position="299"/>
    </location>
</feature>